<evidence type="ECO:0000256" key="1">
    <source>
        <dbReference type="SAM" id="MobiDB-lite"/>
    </source>
</evidence>
<sequence>MLDYSAYSFEAVTVSTEILTHITKPHPIDEPSTVRQSKVGVGTKPTVSVDKKPKLKHPKRSERANRAKETDIYPEWTRSPSLLSLSLCSSKPPWSRVLSIVCRHVLME</sequence>
<name>A0AAV9U2R2_9PEZI</name>
<proteinExistence type="predicted"/>
<comment type="caution">
    <text evidence="2">The sequence shown here is derived from an EMBL/GenBank/DDBJ whole genome shotgun (WGS) entry which is preliminary data.</text>
</comment>
<dbReference type="EMBL" id="JAVHNS010000017">
    <property type="protein sequence ID" value="KAK6332616.1"/>
    <property type="molecule type" value="Genomic_DNA"/>
</dbReference>
<evidence type="ECO:0000313" key="3">
    <source>
        <dbReference type="Proteomes" id="UP001373714"/>
    </source>
</evidence>
<dbReference type="Proteomes" id="UP001373714">
    <property type="component" value="Unassembled WGS sequence"/>
</dbReference>
<feature type="region of interest" description="Disordered" evidence="1">
    <location>
        <begin position="27"/>
        <end position="68"/>
    </location>
</feature>
<protein>
    <submittedName>
        <fullName evidence="2">Uncharacterized protein</fullName>
    </submittedName>
</protein>
<gene>
    <name evidence="2" type="ORF">TWF730_004276</name>
</gene>
<keyword evidence="3" id="KW-1185">Reference proteome</keyword>
<organism evidence="2 3">
    <name type="scientific">Orbilia blumenaviensis</name>
    <dbReference type="NCBI Taxonomy" id="1796055"/>
    <lineage>
        <taxon>Eukaryota</taxon>
        <taxon>Fungi</taxon>
        <taxon>Dikarya</taxon>
        <taxon>Ascomycota</taxon>
        <taxon>Pezizomycotina</taxon>
        <taxon>Orbiliomycetes</taxon>
        <taxon>Orbiliales</taxon>
        <taxon>Orbiliaceae</taxon>
        <taxon>Orbilia</taxon>
    </lineage>
</organism>
<accession>A0AAV9U2R2</accession>
<reference evidence="2 3" key="1">
    <citation type="submission" date="2019-10" db="EMBL/GenBank/DDBJ databases">
        <authorList>
            <person name="Palmer J.M."/>
        </authorList>
    </citation>
    <scope>NUCLEOTIDE SEQUENCE [LARGE SCALE GENOMIC DNA]</scope>
    <source>
        <strain evidence="2 3">TWF730</strain>
    </source>
</reference>
<evidence type="ECO:0000313" key="2">
    <source>
        <dbReference type="EMBL" id="KAK6332616.1"/>
    </source>
</evidence>
<dbReference type="AlphaFoldDB" id="A0AAV9U2R2"/>